<sequence>MLLTRILEYYYLHLLLLVLLKDCFYQEYANSSFALGEKDVNLFYMGRKGQTESRDQFFTTLCPLGLSI</sequence>
<feature type="signal peptide" evidence="1">
    <location>
        <begin position="1"/>
        <end position="25"/>
    </location>
</feature>
<reference evidence="2" key="1">
    <citation type="submission" date="2014-09" db="EMBL/GenBank/DDBJ databases">
        <authorList>
            <person name="Magalhaes I.L.F."/>
            <person name="Oliveira U."/>
            <person name="Santos F.R."/>
            <person name="Vidigal T.H.D.A."/>
            <person name="Brescovit A.D."/>
            <person name="Santos A.J."/>
        </authorList>
    </citation>
    <scope>NUCLEOTIDE SEQUENCE</scope>
    <source>
        <tissue evidence="2">Shoot tissue taken approximately 20 cm above the soil surface</tissue>
    </source>
</reference>
<evidence type="ECO:0000313" key="2">
    <source>
        <dbReference type="EMBL" id="JAD58391.1"/>
    </source>
</evidence>
<proteinExistence type="predicted"/>
<dbReference type="EMBL" id="GBRH01239504">
    <property type="protein sequence ID" value="JAD58391.1"/>
    <property type="molecule type" value="Transcribed_RNA"/>
</dbReference>
<evidence type="ECO:0000256" key="1">
    <source>
        <dbReference type="SAM" id="SignalP"/>
    </source>
</evidence>
<organism evidence="2">
    <name type="scientific">Arundo donax</name>
    <name type="common">Giant reed</name>
    <name type="synonym">Donax arundinaceus</name>
    <dbReference type="NCBI Taxonomy" id="35708"/>
    <lineage>
        <taxon>Eukaryota</taxon>
        <taxon>Viridiplantae</taxon>
        <taxon>Streptophyta</taxon>
        <taxon>Embryophyta</taxon>
        <taxon>Tracheophyta</taxon>
        <taxon>Spermatophyta</taxon>
        <taxon>Magnoliopsida</taxon>
        <taxon>Liliopsida</taxon>
        <taxon>Poales</taxon>
        <taxon>Poaceae</taxon>
        <taxon>PACMAD clade</taxon>
        <taxon>Arundinoideae</taxon>
        <taxon>Arundineae</taxon>
        <taxon>Arundo</taxon>
    </lineage>
</organism>
<feature type="chain" id="PRO_5002044076" evidence="1">
    <location>
        <begin position="26"/>
        <end position="68"/>
    </location>
</feature>
<accession>A0A0A9B4S5</accession>
<protein>
    <submittedName>
        <fullName evidence="2">Uncharacterized protein</fullName>
    </submittedName>
</protein>
<name>A0A0A9B4S5_ARUDO</name>
<reference evidence="2" key="2">
    <citation type="journal article" date="2015" name="Data Brief">
        <title>Shoot transcriptome of the giant reed, Arundo donax.</title>
        <authorList>
            <person name="Barrero R.A."/>
            <person name="Guerrero F.D."/>
            <person name="Moolhuijzen P."/>
            <person name="Goolsby J.A."/>
            <person name="Tidwell J."/>
            <person name="Bellgard S.E."/>
            <person name="Bellgard M.I."/>
        </authorList>
    </citation>
    <scope>NUCLEOTIDE SEQUENCE</scope>
    <source>
        <tissue evidence="2">Shoot tissue taken approximately 20 cm above the soil surface</tissue>
    </source>
</reference>
<keyword evidence="1" id="KW-0732">Signal</keyword>
<dbReference type="AlphaFoldDB" id="A0A0A9B4S5"/>